<dbReference type="InParanoid" id="A0A1V8TCF2"/>
<keyword evidence="1" id="KW-0862">Zinc</keyword>
<dbReference type="AlphaFoldDB" id="A0A1V8TCF2"/>
<accession>A0A1V8TCF2</accession>
<evidence type="ECO:0000313" key="4">
    <source>
        <dbReference type="Proteomes" id="UP000192596"/>
    </source>
</evidence>
<dbReference type="PROSITE" id="PS00028">
    <property type="entry name" value="ZINC_FINGER_C2H2_1"/>
    <property type="match status" value="1"/>
</dbReference>
<dbReference type="OrthoDB" id="2687452at2759"/>
<feature type="domain" description="C2H2-type" evidence="2">
    <location>
        <begin position="50"/>
        <end position="80"/>
    </location>
</feature>
<keyword evidence="1" id="KW-0479">Metal-binding</keyword>
<keyword evidence="4" id="KW-1185">Reference proteome</keyword>
<dbReference type="GO" id="GO:0008270">
    <property type="term" value="F:zinc ion binding"/>
    <property type="evidence" value="ECO:0007669"/>
    <property type="project" value="UniProtKB-KW"/>
</dbReference>
<dbReference type="Gene3D" id="3.30.160.60">
    <property type="entry name" value="Classic Zinc Finger"/>
    <property type="match status" value="1"/>
</dbReference>
<evidence type="ECO:0000256" key="1">
    <source>
        <dbReference type="PROSITE-ProRule" id="PRU00042"/>
    </source>
</evidence>
<dbReference type="PROSITE" id="PS50157">
    <property type="entry name" value="ZINC_FINGER_C2H2_2"/>
    <property type="match status" value="1"/>
</dbReference>
<protein>
    <recommendedName>
        <fullName evidence="2">C2H2-type domain-containing protein</fullName>
    </recommendedName>
</protein>
<organism evidence="3 4">
    <name type="scientific">Cryoendolithus antarcticus</name>
    <dbReference type="NCBI Taxonomy" id="1507870"/>
    <lineage>
        <taxon>Eukaryota</taxon>
        <taxon>Fungi</taxon>
        <taxon>Dikarya</taxon>
        <taxon>Ascomycota</taxon>
        <taxon>Pezizomycotina</taxon>
        <taxon>Dothideomycetes</taxon>
        <taxon>Dothideomycetidae</taxon>
        <taxon>Cladosporiales</taxon>
        <taxon>Cladosporiaceae</taxon>
        <taxon>Cryoendolithus</taxon>
    </lineage>
</organism>
<gene>
    <name evidence="3" type="ORF">B0A48_05947</name>
</gene>
<comment type="caution">
    <text evidence="3">The sequence shown here is derived from an EMBL/GenBank/DDBJ whole genome shotgun (WGS) entry which is preliminary data.</text>
</comment>
<evidence type="ECO:0000259" key="2">
    <source>
        <dbReference type="PROSITE" id="PS50157"/>
    </source>
</evidence>
<sequence length="164" mass="18285">MSNNASYATPRILLELDDNDWVGRSVLAREAAYLFPQGQRNGPFTPTGRLICPASDCRTSFSRNADLLRHVATVHEVAKKFICPAVGCLKHGTTPPAFPRADKLSDHILAVDEQSHWMFTCHDVTCEVAMHMTLAKIVEHFEGCREGRELHGKSATRNALQRTQ</sequence>
<reference evidence="4" key="1">
    <citation type="submission" date="2017-03" db="EMBL/GenBank/DDBJ databases">
        <title>Genomes of endolithic fungi from Antarctica.</title>
        <authorList>
            <person name="Coleine C."/>
            <person name="Masonjones S."/>
            <person name="Stajich J.E."/>
        </authorList>
    </citation>
    <scope>NUCLEOTIDE SEQUENCE [LARGE SCALE GENOMIC DNA]</scope>
    <source>
        <strain evidence="4">CCFEE 5527</strain>
    </source>
</reference>
<proteinExistence type="predicted"/>
<dbReference type="Proteomes" id="UP000192596">
    <property type="component" value="Unassembled WGS sequence"/>
</dbReference>
<evidence type="ECO:0000313" key="3">
    <source>
        <dbReference type="EMBL" id="OQO09056.1"/>
    </source>
</evidence>
<name>A0A1V8TCF2_9PEZI</name>
<dbReference type="EMBL" id="NAJO01000011">
    <property type="protein sequence ID" value="OQO09056.1"/>
    <property type="molecule type" value="Genomic_DNA"/>
</dbReference>
<dbReference type="InterPro" id="IPR013087">
    <property type="entry name" value="Znf_C2H2_type"/>
</dbReference>
<keyword evidence="1" id="KW-0863">Zinc-finger</keyword>